<sequence>MQQFSTPSRRPTAFVHCGFVAALLALAAGSAQAQLVAFPGAEGYGRFATGGRGGQVVEVTNLNDSGAGSFRDAFNQFPGQPITIVFRVGGLIELATPLRPTRSDVTIAGQTAPGDGICLKRSTFKLFGNNIIVRYMRSRPGDVQGSNSPAVYGMDMENCKNFIIDHCSFSWSIEETGTYYDNKYSTVQWSVFSESLNSSFNGKGDHGYGGVWGGQYASYHHNLVAHHHSRAIRFNGARAHDTTAVVDYRNNVIYNWGNANAAYGNEIEINGGSGQLNLVNNYYKGGPATPASRASVIFDITEAYDATRPNKPVATVYADGNYVAGYPAVTANNWNGGVRLHNYPAASMPLFQQASPTAGLAPVTTETAQNAYLSVLAGAGAIAPVRDVLDTRIVNETRAGTATGSSPGGSATYGLNQGIIDTQSDVGGWPVYATGPAPTDTDHDGMPDAWETSRGLDPTNAADRNTLSSTGYTMLENYLNGLATTTVLANRSSAAQLLLQAFPNPAQGRFTVKHPVGTDAASITLYTFDGRQVATVPVKSGSAATELAVPALAAGSYLVRYASAREMLTTKFTKE</sequence>
<evidence type="ECO:0000313" key="5">
    <source>
        <dbReference type="EMBL" id="MBF9221205.1"/>
    </source>
</evidence>
<dbReference type="PANTHER" id="PTHR42970">
    <property type="entry name" value="PECTATE LYASE C-RELATED"/>
    <property type="match status" value="1"/>
</dbReference>
<dbReference type="InterPro" id="IPR012334">
    <property type="entry name" value="Pectin_lyas_fold"/>
</dbReference>
<name>A0ABS0I2N6_9BACT</name>
<dbReference type="SUPFAM" id="SSF51126">
    <property type="entry name" value="Pectin lyase-like"/>
    <property type="match status" value="1"/>
</dbReference>
<dbReference type="Gene3D" id="2.160.20.10">
    <property type="entry name" value="Single-stranded right-handed beta-helix, Pectin lyase-like"/>
    <property type="match status" value="1"/>
</dbReference>
<gene>
    <name evidence="5" type="ORF">I2H31_08820</name>
</gene>
<evidence type="ECO:0000313" key="6">
    <source>
        <dbReference type="Proteomes" id="UP000618931"/>
    </source>
</evidence>
<dbReference type="PANTHER" id="PTHR42970:SF1">
    <property type="entry name" value="PECTATE LYASE C-RELATED"/>
    <property type="match status" value="1"/>
</dbReference>
<evidence type="ECO:0000256" key="2">
    <source>
        <dbReference type="ARBA" id="ARBA00023180"/>
    </source>
</evidence>
<dbReference type="RefSeq" id="WP_196292659.1">
    <property type="nucleotide sequence ID" value="NZ_JADQDM010000003.1"/>
</dbReference>
<dbReference type="EMBL" id="JADQDM010000003">
    <property type="protein sequence ID" value="MBF9221205.1"/>
    <property type="molecule type" value="Genomic_DNA"/>
</dbReference>
<dbReference type="InterPro" id="IPR026444">
    <property type="entry name" value="Secre_tail"/>
</dbReference>
<keyword evidence="1" id="KW-0479">Metal-binding</keyword>
<evidence type="ECO:0000259" key="4">
    <source>
        <dbReference type="Pfam" id="PF18962"/>
    </source>
</evidence>
<reference evidence="5 6" key="1">
    <citation type="submission" date="2020-11" db="EMBL/GenBank/DDBJ databases">
        <authorList>
            <person name="Kim M.K."/>
        </authorList>
    </citation>
    <scope>NUCLEOTIDE SEQUENCE [LARGE SCALE GENOMIC DNA]</scope>
    <source>
        <strain evidence="5 6">BT662</strain>
    </source>
</reference>
<protein>
    <submittedName>
        <fullName evidence="5">T9SS type A sorting domain-containing protein</fullName>
    </submittedName>
</protein>
<evidence type="ECO:0000256" key="3">
    <source>
        <dbReference type="SAM" id="SignalP"/>
    </source>
</evidence>
<dbReference type="InterPro" id="IPR011050">
    <property type="entry name" value="Pectin_lyase_fold/virulence"/>
</dbReference>
<feature type="signal peptide" evidence="3">
    <location>
        <begin position="1"/>
        <end position="33"/>
    </location>
</feature>
<dbReference type="Proteomes" id="UP000618931">
    <property type="component" value="Unassembled WGS sequence"/>
</dbReference>
<feature type="domain" description="Secretion system C-terminal sorting" evidence="4">
    <location>
        <begin position="502"/>
        <end position="572"/>
    </location>
</feature>
<accession>A0ABS0I2N6</accession>
<feature type="chain" id="PRO_5045401327" evidence="3">
    <location>
        <begin position="34"/>
        <end position="575"/>
    </location>
</feature>
<organism evidence="5 6">
    <name type="scientific">Hymenobacter ruricola</name>
    <dbReference type="NCBI Taxonomy" id="2791023"/>
    <lineage>
        <taxon>Bacteria</taxon>
        <taxon>Pseudomonadati</taxon>
        <taxon>Bacteroidota</taxon>
        <taxon>Cytophagia</taxon>
        <taxon>Cytophagales</taxon>
        <taxon>Hymenobacteraceae</taxon>
        <taxon>Hymenobacter</taxon>
    </lineage>
</organism>
<keyword evidence="2" id="KW-0325">Glycoprotein</keyword>
<dbReference type="InterPro" id="IPR052063">
    <property type="entry name" value="Polysaccharide_Lyase_1"/>
</dbReference>
<evidence type="ECO:0000256" key="1">
    <source>
        <dbReference type="ARBA" id="ARBA00022723"/>
    </source>
</evidence>
<dbReference type="NCBIfam" id="TIGR04183">
    <property type="entry name" value="Por_Secre_tail"/>
    <property type="match status" value="1"/>
</dbReference>
<comment type="caution">
    <text evidence="5">The sequence shown here is derived from an EMBL/GenBank/DDBJ whole genome shotgun (WGS) entry which is preliminary data.</text>
</comment>
<dbReference type="Pfam" id="PF18962">
    <property type="entry name" value="Por_Secre_tail"/>
    <property type="match status" value="1"/>
</dbReference>
<keyword evidence="6" id="KW-1185">Reference proteome</keyword>
<proteinExistence type="predicted"/>
<keyword evidence="3" id="KW-0732">Signal</keyword>